<evidence type="ECO:0000313" key="1">
    <source>
        <dbReference type="EMBL" id="RKD31388.1"/>
    </source>
</evidence>
<keyword evidence="2" id="KW-1185">Reference proteome</keyword>
<dbReference type="AlphaFoldDB" id="A0A419T1T4"/>
<accession>A0A419T1T4</accession>
<sequence length="76" mass="8754">MGDKNKIEELLKIWTTYSLNLFGEEDNEIGVTDFKETRNALEKIGITNIFVTNIKGNVVTIKYKHRGNIVLKELEL</sequence>
<reference evidence="1 2" key="1">
    <citation type="submission" date="2016-08" db="EMBL/GenBank/DDBJ databases">
        <title>Novel Firmicutes and Novel Genomes.</title>
        <authorList>
            <person name="Poppleton D.I."/>
            <person name="Gribaldo S."/>
        </authorList>
    </citation>
    <scope>NUCLEOTIDE SEQUENCE [LARGE SCALE GENOMIC DNA]</scope>
    <source>
        <strain evidence="1 2">CTT3</strain>
    </source>
</reference>
<proteinExistence type="predicted"/>
<dbReference type="RefSeq" id="WP_120169432.1">
    <property type="nucleotide sequence ID" value="NZ_MCIB01000020.1"/>
</dbReference>
<evidence type="ECO:0000313" key="2">
    <source>
        <dbReference type="Proteomes" id="UP000284177"/>
    </source>
</evidence>
<gene>
    <name evidence="1" type="ORF">BET03_12725</name>
</gene>
<dbReference type="EMBL" id="MCIB01000020">
    <property type="protein sequence ID" value="RKD31388.1"/>
    <property type="molecule type" value="Genomic_DNA"/>
</dbReference>
<name>A0A419T1T4_9FIRM</name>
<protein>
    <submittedName>
        <fullName evidence="1">Uncharacterized protein</fullName>
    </submittedName>
</protein>
<dbReference type="Proteomes" id="UP000284177">
    <property type="component" value="Unassembled WGS sequence"/>
</dbReference>
<organism evidence="1 2">
    <name type="scientific">Thermohalobacter berrensis</name>
    <dbReference type="NCBI Taxonomy" id="99594"/>
    <lineage>
        <taxon>Bacteria</taxon>
        <taxon>Bacillati</taxon>
        <taxon>Bacillota</taxon>
        <taxon>Tissierellia</taxon>
        <taxon>Tissierellales</taxon>
        <taxon>Thermohalobacteraceae</taxon>
        <taxon>Thermohalobacter</taxon>
    </lineage>
</organism>
<comment type="caution">
    <text evidence="1">The sequence shown here is derived from an EMBL/GenBank/DDBJ whole genome shotgun (WGS) entry which is preliminary data.</text>
</comment>